<sequence length="348" mass="36533">MSDSGPFALNEKVLVPHTDKFYEAKVLKAAKREDGLWYYLLHYTGWNKKWDEWVEETGLRRAPASGSSSKSQPAAAPPPTAAADAAGPRSSSAAAAAAAAAAGGGPPAGGAAGMSGGAAAAAAAAAAAGAAVPGRKQAKNGLTVQRQRKPGDPAGPEPAEVQLALELPAALQKQLLDQYDAMHDEGRTVALPRRPNVAQILQGYVAYVREKQGASAAEEDIVMGLQVYFDKALYQCLLYRPERQQAQQALAAGQAPSAVYGAEHLLRLFVKLPELLPPTGAPEEQLQLLLQRMEDVLVYLQHQAAKIFAPLSEYVPFSSFAAGPAAGVGLQGGAWGHPASKQQQQAMR</sequence>
<keyword evidence="10" id="KW-1185">Reference proteome</keyword>
<evidence type="ECO:0000313" key="9">
    <source>
        <dbReference type="EMBL" id="WIA20680.1"/>
    </source>
</evidence>
<dbReference type="SUPFAM" id="SSF54160">
    <property type="entry name" value="Chromo domain-like"/>
    <property type="match status" value="1"/>
</dbReference>
<comment type="subcellular location">
    <subcellularLocation>
        <location evidence="1">Nucleus</location>
    </subcellularLocation>
</comment>
<keyword evidence="4" id="KW-0804">Transcription</keyword>
<protein>
    <recommendedName>
        <fullName evidence="11">MRG domain-containing protein</fullName>
    </recommendedName>
</protein>
<keyword evidence="5" id="KW-0539">Nucleus</keyword>
<proteinExistence type="predicted"/>
<dbReference type="Pfam" id="PF11717">
    <property type="entry name" value="Tudor-knot"/>
    <property type="match status" value="1"/>
</dbReference>
<gene>
    <name evidence="9" type="ORF">OEZ85_005054</name>
</gene>
<evidence type="ECO:0000259" key="8">
    <source>
        <dbReference type="Pfam" id="PF11717"/>
    </source>
</evidence>
<evidence type="ECO:0000256" key="1">
    <source>
        <dbReference type="ARBA" id="ARBA00004123"/>
    </source>
</evidence>
<feature type="region of interest" description="Disordered" evidence="6">
    <location>
        <begin position="62"/>
        <end position="88"/>
    </location>
</feature>
<evidence type="ECO:0000256" key="6">
    <source>
        <dbReference type="SAM" id="MobiDB-lite"/>
    </source>
</evidence>
<feature type="domain" description="MRG" evidence="7">
    <location>
        <begin position="159"/>
        <end position="315"/>
    </location>
</feature>
<accession>A0ABY8UH58</accession>
<dbReference type="Proteomes" id="UP001244341">
    <property type="component" value="Chromosome 12b"/>
</dbReference>
<evidence type="ECO:0000256" key="2">
    <source>
        <dbReference type="ARBA" id="ARBA00022853"/>
    </source>
</evidence>
<keyword evidence="3" id="KW-0805">Transcription regulation</keyword>
<dbReference type="InterPro" id="IPR038217">
    <property type="entry name" value="MRG_C_sf"/>
</dbReference>
<dbReference type="PROSITE" id="PS51640">
    <property type="entry name" value="MRG"/>
    <property type="match status" value="1"/>
</dbReference>
<feature type="domain" description="Tudor-knot" evidence="8">
    <location>
        <begin position="10"/>
        <end position="59"/>
    </location>
</feature>
<evidence type="ECO:0000313" key="10">
    <source>
        <dbReference type="Proteomes" id="UP001244341"/>
    </source>
</evidence>
<dbReference type="PANTHER" id="PTHR10880">
    <property type="entry name" value="MORTALITY FACTOR 4-LIKE PROTEIN"/>
    <property type="match status" value="1"/>
</dbReference>
<dbReference type="Pfam" id="PF05712">
    <property type="entry name" value="MRG"/>
    <property type="match status" value="1"/>
</dbReference>
<feature type="compositionally biased region" description="Low complexity" evidence="6">
    <location>
        <begin position="62"/>
        <end position="74"/>
    </location>
</feature>
<dbReference type="Gene3D" id="2.30.30.140">
    <property type="match status" value="1"/>
</dbReference>
<dbReference type="InterPro" id="IPR026541">
    <property type="entry name" value="MRG_dom"/>
</dbReference>
<evidence type="ECO:0008006" key="11">
    <source>
        <dbReference type="Google" id="ProtNLM"/>
    </source>
</evidence>
<evidence type="ECO:0000256" key="3">
    <source>
        <dbReference type="ARBA" id="ARBA00023015"/>
    </source>
</evidence>
<name>A0ABY8UH58_TETOB</name>
<evidence type="ECO:0000259" key="7">
    <source>
        <dbReference type="Pfam" id="PF05712"/>
    </source>
</evidence>
<organism evidence="9 10">
    <name type="scientific">Tetradesmus obliquus</name>
    <name type="common">Green alga</name>
    <name type="synonym">Acutodesmus obliquus</name>
    <dbReference type="NCBI Taxonomy" id="3088"/>
    <lineage>
        <taxon>Eukaryota</taxon>
        <taxon>Viridiplantae</taxon>
        <taxon>Chlorophyta</taxon>
        <taxon>core chlorophytes</taxon>
        <taxon>Chlorophyceae</taxon>
        <taxon>CS clade</taxon>
        <taxon>Sphaeropleales</taxon>
        <taxon>Scenedesmaceae</taxon>
        <taxon>Tetradesmus</taxon>
    </lineage>
</organism>
<dbReference type="PANTHER" id="PTHR10880:SF15">
    <property type="entry name" value="MSL COMPLEX SUBUNIT 3"/>
    <property type="match status" value="1"/>
</dbReference>
<evidence type="ECO:0000256" key="5">
    <source>
        <dbReference type="ARBA" id="ARBA00023242"/>
    </source>
</evidence>
<dbReference type="InterPro" id="IPR008676">
    <property type="entry name" value="MRG"/>
</dbReference>
<feature type="region of interest" description="Disordered" evidence="6">
    <location>
        <begin position="132"/>
        <end position="158"/>
    </location>
</feature>
<evidence type="ECO:0000256" key="4">
    <source>
        <dbReference type="ARBA" id="ARBA00023163"/>
    </source>
</evidence>
<dbReference type="InterPro" id="IPR025995">
    <property type="entry name" value="Tudor-knot"/>
</dbReference>
<reference evidence="9 10" key="1">
    <citation type="submission" date="2023-05" db="EMBL/GenBank/DDBJ databases">
        <title>A 100% complete, gapless, phased diploid assembly of the Scenedesmus obliquus UTEX 3031 genome.</title>
        <authorList>
            <person name="Biondi T.C."/>
            <person name="Hanschen E.R."/>
            <person name="Kwon T."/>
            <person name="Eng W."/>
            <person name="Kruse C.P.S."/>
            <person name="Koehler S.I."/>
            <person name="Kunde Y."/>
            <person name="Gleasner C.D."/>
            <person name="You Mak K.T."/>
            <person name="Polle J."/>
            <person name="Hovde B.T."/>
            <person name="Starkenburg S.R."/>
        </authorList>
    </citation>
    <scope>NUCLEOTIDE SEQUENCE [LARGE SCALE GENOMIC DNA]</scope>
    <source>
        <strain evidence="9 10">DOE0152z</strain>
    </source>
</reference>
<dbReference type="InterPro" id="IPR016197">
    <property type="entry name" value="Chromo-like_dom_sf"/>
</dbReference>
<keyword evidence="2" id="KW-0156">Chromatin regulator</keyword>
<dbReference type="Gene3D" id="1.10.274.30">
    <property type="entry name" value="MRG domain"/>
    <property type="match status" value="1"/>
</dbReference>
<dbReference type="EMBL" id="CP126219">
    <property type="protein sequence ID" value="WIA20680.1"/>
    <property type="molecule type" value="Genomic_DNA"/>
</dbReference>
<dbReference type="PIRSF" id="PIRSF038133">
    <property type="entry name" value="HAT_Nua4_EAF3/MRG15"/>
    <property type="match status" value="1"/>
</dbReference>